<dbReference type="Pfam" id="PF08501">
    <property type="entry name" value="Shikimate_dh_N"/>
    <property type="match status" value="1"/>
</dbReference>
<comment type="function">
    <text evidence="7">Involved in the biosynthesis of the chorismate, which leads to the biosynthesis of aromatic amino acids. Catalyzes the reversible NADPH linked reduction of 3-dehydroshikimate (DHSA) to yield shikimate (SA).</text>
</comment>
<keyword evidence="6 7" id="KW-0057">Aromatic amino acid biosynthesis</keyword>
<dbReference type="GO" id="GO:0004764">
    <property type="term" value="F:shikimate 3-dehydrogenase (NADP+) activity"/>
    <property type="evidence" value="ECO:0007669"/>
    <property type="project" value="UniProtKB-UniRule"/>
</dbReference>
<keyword evidence="5 7" id="KW-0560">Oxidoreductase</keyword>
<keyword evidence="4 7" id="KW-0521">NADP</keyword>
<dbReference type="KEGG" id="cfm:BJL90_14990"/>
<dbReference type="EMBL" id="CP020559">
    <property type="protein sequence ID" value="ARE87541.1"/>
    <property type="molecule type" value="Genomic_DNA"/>
</dbReference>
<dbReference type="InterPro" id="IPR041121">
    <property type="entry name" value="SDH_C"/>
</dbReference>
<dbReference type="GO" id="GO:0008652">
    <property type="term" value="P:amino acid biosynthetic process"/>
    <property type="evidence" value="ECO:0007669"/>
    <property type="project" value="UniProtKB-KW"/>
</dbReference>
<feature type="binding site" evidence="7">
    <location>
        <begin position="133"/>
        <end position="137"/>
    </location>
    <ligand>
        <name>NADP(+)</name>
        <dbReference type="ChEBI" id="CHEBI:58349"/>
    </ligand>
</feature>
<dbReference type="CDD" id="cd01065">
    <property type="entry name" value="NAD_bind_Shikimate_DH"/>
    <property type="match status" value="1"/>
</dbReference>
<evidence type="ECO:0000259" key="9">
    <source>
        <dbReference type="Pfam" id="PF18317"/>
    </source>
</evidence>
<evidence type="ECO:0000256" key="2">
    <source>
        <dbReference type="ARBA" id="ARBA00012962"/>
    </source>
</evidence>
<dbReference type="Gene3D" id="3.40.50.720">
    <property type="entry name" value="NAD(P)-binding Rossmann-like Domain"/>
    <property type="match status" value="1"/>
</dbReference>
<feature type="domain" description="SDH C-terminal" evidence="9">
    <location>
        <begin position="252"/>
        <end position="277"/>
    </location>
</feature>
<evidence type="ECO:0000256" key="7">
    <source>
        <dbReference type="HAMAP-Rule" id="MF_00222"/>
    </source>
</evidence>
<dbReference type="GO" id="GO:0019632">
    <property type="term" value="P:shikimate metabolic process"/>
    <property type="evidence" value="ECO:0007669"/>
    <property type="project" value="InterPro"/>
</dbReference>
<dbReference type="InterPro" id="IPR036291">
    <property type="entry name" value="NAD(P)-bd_dom_sf"/>
</dbReference>
<gene>
    <name evidence="7 11" type="primary">aroE</name>
    <name evidence="10" type="ORF">BJL90_14990</name>
    <name evidence="11" type="ORF">CLFO_19410</name>
</gene>
<comment type="caution">
    <text evidence="7">Lacks conserved residue(s) required for the propagation of feature annotation.</text>
</comment>
<dbReference type="Proteomes" id="UP000192478">
    <property type="component" value="Chromosome"/>
</dbReference>
<evidence type="ECO:0000256" key="6">
    <source>
        <dbReference type="ARBA" id="ARBA00023141"/>
    </source>
</evidence>
<evidence type="ECO:0000259" key="8">
    <source>
        <dbReference type="Pfam" id="PF08501"/>
    </source>
</evidence>
<dbReference type="SUPFAM" id="SSF53223">
    <property type="entry name" value="Aminoacid dehydrogenase-like, N-terminal domain"/>
    <property type="match status" value="1"/>
</dbReference>
<proteinExistence type="inferred from homology"/>
<evidence type="ECO:0000256" key="3">
    <source>
        <dbReference type="ARBA" id="ARBA00022605"/>
    </source>
</evidence>
<accession>A0AAC9WG72</accession>
<dbReference type="InterPro" id="IPR022893">
    <property type="entry name" value="Shikimate_DH_fam"/>
</dbReference>
<evidence type="ECO:0000313" key="10">
    <source>
        <dbReference type="EMBL" id="AOY77041.1"/>
    </source>
</evidence>
<feature type="domain" description="Shikimate dehydrogenase substrate binding N-terminal" evidence="8">
    <location>
        <begin position="14"/>
        <end position="96"/>
    </location>
</feature>
<comment type="catalytic activity">
    <reaction evidence="7">
        <text>shikimate + NADP(+) = 3-dehydroshikimate + NADPH + H(+)</text>
        <dbReference type="Rhea" id="RHEA:17737"/>
        <dbReference type="ChEBI" id="CHEBI:15378"/>
        <dbReference type="ChEBI" id="CHEBI:16630"/>
        <dbReference type="ChEBI" id="CHEBI:36208"/>
        <dbReference type="ChEBI" id="CHEBI:57783"/>
        <dbReference type="ChEBI" id="CHEBI:58349"/>
        <dbReference type="EC" id="1.1.1.25"/>
    </reaction>
</comment>
<feature type="active site" description="Proton acceptor" evidence="7">
    <location>
        <position position="73"/>
    </location>
</feature>
<feature type="binding site" evidence="7">
    <location>
        <position position="69"/>
    </location>
    <ligand>
        <name>shikimate</name>
        <dbReference type="ChEBI" id="CHEBI:36208"/>
    </ligand>
</feature>
<dbReference type="GO" id="GO:0009073">
    <property type="term" value="P:aromatic amino acid family biosynthetic process"/>
    <property type="evidence" value="ECO:0007669"/>
    <property type="project" value="UniProtKB-KW"/>
</dbReference>
<keyword evidence="3 7" id="KW-0028">Amino-acid biosynthesis</keyword>
<dbReference type="InterPro" id="IPR011342">
    <property type="entry name" value="Shikimate_DH"/>
</dbReference>
<dbReference type="NCBIfam" id="TIGR00507">
    <property type="entry name" value="aroE"/>
    <property type="match status" value="1"/>
</dbReference>
<dbReference type="GO" id="GO:0050661">
    <property type="term" value="F:NADP binding"/>
    <property type="evidence" value="ECO:0007669"/>
    <property type="project" value="InterPro"/>
</dbReference>
<evidence type="ECO:0000256" key="1">
    <source>
        <dbReference type="ARBA" id="ARBA00004871"/>
    </source>
</evidence>
<dbReference type="GO" id="GO:0009423">
    <property type="term" value="P:chorismate biosynthetic process"/>
    <property type="evidence" value="ECO:0007669"/>
    <property type="project" value="UniProtKB-UniRule"/>
</dbReference>
<comment type="similarity">
    <text evidence="7">Belongs to the shikimate dehydrogenase family.</text>
</comment>
<sequence>MKGSINGKTKTICLLGNPVEHSFSPVIHNYGFDQQGINCVYVNHKVEDEDLKAAVEGMKALGYLGCNVTYPHKINIMNYLDELTEEARLIGAVNTVKNQNGRFVGYNTDGMGFVKGLLRKGIDLNGKKICMLGAGGAAKSIAVALAIHFDCSIAICNRRFESAIKILNVINNIKEAREEKHKYVAPEDLDTTKIDILINCTPVGMVPNEDVVPFEDRIEFHENLIVSDLIYHPFETALLKKAKKHGCKIHHGLDMLIDQGILAFEIWTGEKLEFESLKQLLWEIIYKQ</sequence>
<reference evidence="10 12" key="1">
    <citation type="submission" date="2016-10" db="EMBL/GenBank/DDBJ databases">
        <title>Complete Genome Sequence of Acetogen Clostridium formicoaceticum ATCC 27076.</title>
        <authorList>
            <person name="Bao T."/>
            <person name="Cheng C."/>
            <person name="Zhao J."/>
            <person name="Yang S.-T."/>
            <person name="Wang J."/>
            <person name="Wang M."/>
        </authorList>
    </citation>
    <scope>NUCLEOTIDE SEQUENCE [LARGE SCALE GENOMIC DNA]</scope>
    <source>
        <strain evidence="10 12">ATCC 27076</strain>
    </source>
</reference>
<dbReference type="AlphaFoldDB" id="A0AAC9WG72"/>
<organism evidence="11 13">
    <name type="scientific">Clostridium formicaceticum</name>
    <dbReference type="NCBI Taxonomy" id="1497"/>
    <lineage>
        <taxon>Bacteria</taxon>
        <taxon>Bacillati</taxon>
        <taxon>Bacillota</taxon>
        <taxon>Clostridia</taxon>
        <taxon>Eubacteriales</taxon>
        <taxon>Clostridiaceae</taxon>
        <taxon>Clostridium</taxon>
    </lineage>
</organism>
<comment type="subunit">
    <text evidence="7">Homodimer.</text>
</comment>
<comment type="pathway">
    <text evidence="1 7">Metabolic intermediate biosynthesis; chorismate biosynthesis; chorismate from D-erythrose 4-phosphate and phosphoenolpyruvate: step 4/7.</text>
</comment>
<dbReference type="PANTHER" id="PTHR21089:SF1">
    <property type="entry name" value="BIFUNCTIONAL 3-DEHYDROQUINATE DEHYDRATASE_SHIKIMATE DEHYDROGENASE, CHLOROPLASTIC"/>
    <property type="match status" value="1"/>
</dbReference>
<reference evidence="11 13" key="2">
    <citation type="submission" date="2017-03" db="EMBL/GenBank/DDBJ databases">
        <title>Complete sequence of Clostridium formicaceticum DSM 92.</title>
        <authorList>
            <person name="Poehlein A."/>
            <person name="Karl M."/>
            <person name="Bengelsdorf F.R."/>
            <person name="Duerre P."/>
            <person name="Daniel R."/>
        </authorList>
    </citation>
    <scope>NUCLEOTIDE SEQUENCE [LARGE SCALE GENOMIC DNA]</scope>
    <source>
        <strain evidence="11 13">DSM 92</strain>
    </source>
</reference>
<name>A0AAC9WG72_9CLOT</name>
<evidence type="ECO:0000313" key="13">
    <source>
        <dbReference type="Proteomes" id="UP000192478"/>
    </source>
</evidence>
<feature type="binding site" evidence="7">
    <location>
        <position position="109"/>
    </location>
    <ligand>
        <name>shikimate</name>
        <dbReference type="ChEBI" id="CHEBI:36208"/>
    </ligand>
</feature>
<feature type="binding site" evidence="7">
    <location>
        <position position="252"/>
    </location>
    <ligand>
        <name>NADP(+)</name>
        <dbReference type="ChEBI" id="CHEBI:58349"/>
    </ligand>
</feature>
<feature type="binding site" evidence="7">
    <location>
        <position position="259"/>
    </location>
    <ligand>
        <name>shikimate</name>
        <dbReference type="ChEBI" id="CHEBI:36208"/>
    </ligand>
</feature>
<evidence type="ECO:0000256" key="5">
    <source>
        <dbReference type="ARBA" id="ARBA00023002"/>
    </source>
</evidence>
<protein>
    <recommendedName>
        <fullName evidence="2 7">Shikimate dehydrogenase (NADP(+))</fullName>
        <shortName evidence="7">SDH</shortName>
        <ecNumber evidence="2 7">1.1.1.25</ecNumber>
    </recommendedName>
</protein>
<dbReference type="NCBIfam" id="NF001319">
    <property type="entry name" value="PRK00258.3-3"/>
    <property type="match status" value="1"/>
</dbReference>
<dbReference type="SUPFAM" id="SSF51735">
    <property type="entry name" value="NAD(P)-binding Rossmann-fold domains"/>
    <property type="match status" value="1"/>
</dbReference>
<feature type="binding site" evidence="7">
    <location>
        <position position="85"/>
    </location>
    <ligand>
        <name>NADP(+)</name>
        <dbReference type="ChEBI" id="CHEBI:58349"/>
    </ligand>
</feature>
<dbReference type="Proteomes" id="UP000177894">
    <property type="component" value="Chromosome"/>
</dbReference>
<dbReference type="InterPro" id="IPR046346">
    <property type="entry name" value="Aminoacid_DH-like_N_sf"/>
</dbReference>
<feature type="binding site" evidence="7">
    <location>
        <position position="94"/>
    </location>
    <ligand>
        <name>shikimate</name>
        <dbReference type="ChEBI" id="CHEBI:36208"/>
    </ligand>
</feature>
<feature type="binding site" evidence="7">
    <location>
        <position position="231"/>
    </location>
    <ligand>
        <name>shikimate</name>
        <dbReference type="ChEBI" id="CHEBI:36208"/>
    </ligand>
</feature>
<feature type="binding site" evidence="7">
    <location>
        <begin position="22"/>
        <end position="24"/>
    </location>
    <ligand>
        <name>shikimate</name>
        <dbReference type="ChEBI" id="CHEBI:36208"/>
    </ligand>
</feature>
<dbReference type="Pfam" id="PF18317">
    <property type="entry name" value="SDH_C"/>
    <property type="match status" value="1"/>
</dbReference>
<dbReference type="HAMAP" id="MF_00222">
    <property type="entry name" value="Shikimate_DH_AroE"/>
    <property type="match status" value="1"/>
</dbReference>
<dbReference type="PANTHER" id="PTHR21089">
    <property type="entry name" value="SHIKIMATE DEHYDROGENASE"/>
    <property type="match status" value="1"/>
</dbReference>
<dbReference type="Gene3D" id="3.40.50.10860">
    <property type="entry name" value="Leucine Dehydrogenase, chain A, domain 1"/>
    <property type="match status" value="1"/>
</dbReference>
<dbReference type="EC" id="1.1.1.25" evidence="2 7"/>
<dbReference type="RefSeq" id="WP_070969715.1">
    <property type="nucleotide sequence ID" value="NZ_CP017603.1"/>
</dbReference>
<keyword evidence="12" id="KW-1185">Reference proteome</keyword>
<dbReference type="InterPro" id="IPR013708">
    <property type="entry name" value="Shikimate_DH-bd_N"/>
</dbReference>
<evidence type="ECO:0000313" key="11">
    <source>
        <dbReference type="EMBL" id="ARE87541.1"/>
    </source>
</evidence>
<evidence type="ECO:0000313" key="12">
    <source>
        <dbReference type="Proteomes" id="UP000177894"/>
    </source>
</evidence>
<feature type="binding site" evidence="7">
    <location>
        <position position="229"/>
    </location>
    <ligand>
        <name>NADP(+)</name>
        <dbReference type="ChEBI" id="CHEBI:58349"/>
    </ligand>
</feature>
<dbReference type="EMBL" id="CP017603">
    <property type="protein sequence ID" value="AOY77041.1"/>
    <property type="molecule type" value="Genomic_DNA"/>
</dbReference>
<evidence type="ECO:0000256" key="4">
    <source>
        <dbReference type="ARBA" id="ARBA00022857"/>
    </source>
</evidence>